<dbReference type="Proteomes" id="UP000217790">
    <property type="component" value="Unassembled WGS sequence"/>
</dbReference>
<accession>A0A2H3CQ99</accession>
<reference evidence="3" key="1">
    <citation type="journal article" date="2017" name="Nat. Ecol. Evol.">
        <title>Genome expansion and lineage-specific genetic innovations in the forest pathogenic fungi Armillaria.</title>
        <authorList>
            <person name="Sipos G."/>
            <person name="Prasanna A.N."/>
            <person name="Walter M.C."/>
            <person name="O'Connor E."/>
            <person name="Balint B."/>
            <person name="Krizsan K."/>
            <person name="Kiss B."/>
            <person name="Hess J."/>
            <person name="Varga T."/>
            <person name="Slot J."/>
            <person name="Riley R."/>
            <person name="Boka B."/>
            <person name="Rigling D."/>
            <person name="Barry K."/>
            <person name="Lee J."/>
            <person name="Mihaltcheva S."/>
            <person name="LaButti K."/>
            <person name="Lipzen A."/>
            <person name="Waldron R."/>
            <person name="Moloney N.M."/>
            <person name="Sperisen C."/>
            <person name="Kredics L."/>
            <person name="Vagvoelgyi C."/>
            <person name="Patrignani A."/>
            <person name="Fitzpatrick D."/>
            <person name="Nagy I."/>
            <person name="Doyle S."/>
            <person name="Anderson J.B."/>
            <person name="Grigoriev I.V."/>
            <person name="Gueldener U."/>
            <person name="Muensterkoetter M."/>
            <person name="Nagy L.G."/>
        </authorList>
    </citation>
    <scope>NUCLEOTIDE SEQUENCE [LARGE SCALE GENOMIC DNA]</scope>
    <source>
        <strain evidence="3">Ar21-2</strain>
    </source>
</reference>
<keyword evidence="3" id="KW-1185">Reference proteome</keyword>
<evidence type="ECO:0000256" key="1">
    <source>
        <dbReference type="SAM" id="MobiDB-lite"/>
    </source>
</evidence>
<gene>
    <name evidence="2" type="ORF">ARMGADRAFT_1091281</name>
</gene>
<feature type="compositionally biased region" description="Polar residues" evidence="1">
    <location>
        <begin position="83"/>
        <end position="95"/>
    </location>
</feature>
<sequence>MEDEGIMLHRIDGELYNNKGGKEVLSAPKAATVTVAPKPTVTATAKKTATGTKTAVMKKVMREAPVKKSSDVRLECVSDTADKSTAGSSTDQACCSTPPPPPPSGSSPPPPPLPPVMGLRLPWQRQHQLGTRLGN</sequence>
<name>A0A2H3CQ99_ARMGA</name>
<evidence type="ECO:0000313" key="3">
    <source>
        <dbReference type="Proteomes" id="UP000217790"/>
    </source>
</evidence>
<feature type="compositionally biased region" description="Polar residues" evidence="1">
    <location>
        <begin position="125"/>
        <end position="135"/>
    </location>
</feature>
<dbReference type="AlphaFoldDB" id="A0A2H3CQ99"/>
<feature type="compositionally biased region" description="Pro residues" evidence="1">
    <location>
        <begin position="97"/>
        <end position="115"/>
    </location>
</feature>
<dbReference type="EMBL" id="KZ293730">
    <property type="protein sequence ID" value="PBK81382.1"/>
    <property type="molecule type" value="Genomic_DNA"/>
</dbReference>
<dbReference type="InParanoid" id="A0A2H3CQ99"/>
<organism evidence="2 3">
    <name type="scientific">Armillaria gallica</name>
    <name type="common">Bulbous honey fungus</name>
    <name type="synonym">Armillaria bulbosa</name>
    <dbReference type="NCBI Taxonomy" id="47427"/>
    <lineage>
        <taxon>Eukaryota</taxon>
        <taxon>Fungi</taxon>
        <taxon>Dikarya</taxon>
        <taxon>Basidiomycota</taxon>
        <taxon>Agaricomycotina</taxon>
        <taxon>Agaricomycetes</taxon>
        <taxon>Agaricomycetidae</taxon>
        <taxon>Agaricales</taxon>
        <taxon>Marasmiineae</taxon>
        <taxon>Physalacriaceae</taxon>
        <taxon>Armillaria</taxon>
    </lineage>
</organism>
<proteinExistence type="predicted"/>
<feature type="region of interest" description="Disordered" evidence="1">
    <location>
        <begin position="80"/>
        <end position="135"/>
    </location>
</feature>
<protein>
    <submittedName>
        <fullName evidence="2">Uncharacterized protein</fullName>
    </submittedName>
</protein>
<evidence type="ECO:0000313" key="2">
    <source>
        <dbReference type="EMBL" id="PBK81382.1"/>
    </source>
</evidence>